<dbReference type="GO" id="GO:0008270">
    <property type="term" value="F:zinc ion binding"/>
    <property type="evidence" value="ECO:0007669"/>
    <property type="project" value="UniProtKB-KW"/>
</dbReference>
<dbReference type="InterPro" id="IPR034154">
    <property type="entry name" value="TOPRIM_DnaG/twinkle"/>
</dbReference>
<dbReference type="InterPro" id="IPR002694">
    <property type="entry name" value="Znf_CHC2"/>
</dbReference>
<evidence type="ECO:0000256" key="2">
    <source>
        <dbReference type="ARBA" id="ARBA00022515"/>
    </source>
</evidence>
<dbReference type="GO" id="GO:0003677">
    <property type="term" value="F:DNA binding"/>
    <property type="evidence" value="ECO:0007669"/>
    <property type="project" value="InterPro"/>
</dbReference>
<dbReference type="Pfam" id="PF23639">
    <property type="entry name" value="DUF7146"/>
    <property type="match status" value="1"/>
</dbReference>
<feature type="domain" description="Zinc finger CHC2-type" evidence="10">
    <location>
        <begin position="31"/>
        <end position="85"/>
    </location>
</feature>
<dbReference type="EMBL" id="JACHLR010000005">
    <property type="protein sequence ID" value="MBB4858279.1"/>
    <property type="molecule type" value="Genomic_DNA"/>
</dbReference>
<dbReference type="InterPro" id="IPR055570">
    <property type="entry name" value="DUF7146"/>
</dbReference>
<keyword evidence="6" id="KW-0479">Metal-binding</keyword>
<keyword evidence="5" id="KW-0235">DNA replication</keyword>
<dbReference type="InterPro" id="IPR050219">
    <property type="entry name" value="DnaG_primase"/>
</dbReference>
<dbReference type="PANTHER" id="PTHR30313">
    <property type="entry name" value="DNA PRIMASE"/>
    <property type="match status" value="1"/>
</dbReference>
<keyword evidence="1" id="KW-0240">DNA-directed RNA polymerase</keyword>
<evidence type="ECO:0000256" key="5">
    <source>
        <dbReference type="ARBA" id="ARBA00022705"/>
    </source>
</evidence>
<evidence type="ECO:0000256" key="8">
    <source>
        <dbReference type="ARBA" id="ARBA00022833"/>
    </source>
</evidence>
<protein>
    <submittedName>
        <fullName evidence="11">DNA primase</fullName>
        <ecNumber evidence="11">2.7.7.-</ecNumber>
    </submittedName>
</protein>
<dbReference type="EC" id="2.7.7.-" evidence="11"/>
<evidence type="ECO:0000256" key="7">
    <source>
        <dbReference type="ARBA" id="ARBA00022771"/>
    </source>
</evidence>
<evidence type="ECO:0000256" key="3">
    <source>
        <dbReference type="ARBA" id="ARBA00022679"/>
    </source>
</evidence>
<dbReference type="Gene3D" id="3.90.580.10">
    <property type="entry name" value="Zinc finger, CHC2-type domain"/>
    <property type="match status" value="1"/>
</dbReference>
<keyword evidence="7" id="KW-0863">Zinc-finger</keyword>
<dbReference type="GO" id="GO:0006269">
    <property type="term" value="P:DNA replication, synthesis of primer"/>
    <property type="evidence" value="ECO:0007669"/>
    <property type="project" value="UniProtKB-KW"/>
</dbReference>
<dbReference type="GO" id="GO:0000428">
    <property type="term" value="C:DNA-directed RNA polymerase complex"/>
    <property type="evidence" value="ECO:0007669"/>
    <property type="project" value="UniProtKB-KW"/>
</dbReference>
<keyword evidence="9" id="KW-0804">Transcription</keyword>
<evidence type="ECO:0000256" key="1">
    <source>
        <dbReference type="ARBA" id="ARBA00022478"/>
    </source>
</evidence>
<dbReference type="Pfam" id="PF13362">
    <property type="entry name" value="Toprim_3"/>
    <property type="match status" value="1"/>
</dbReference>
<proteinExistence type="predicted"/>
<keyword evidence="2" id="KW-0639">Primosome</keyword>
<dbReference type="SUPFAM" id="SSF57783">
    <property type="entry name" value="Zinc beta-ribbon"/>
    <property type="match status" value="1"/>
</dbReference>
<dbReference type="PANTHER" id="PTHR30313:SF2">
    <property type="entry name" value="DNA PRIMASE"/>
    <property type="match status" value="1"/>
</dbReference>
<dbReference type="Proteomes" id="UP000555448">
    <property type="component" value="Unassembled WGS sequence"/>
</dbReference>
<dbReference type="RefSeq" id="WP_246381333.1">
    <property type="nucleotide sequence ID" value="NZ_JACHLR010000005.1"/>
</dbReference>
<keyword evidence="4 11" id="KW-0548">Nucleotidyltransferase</keyword>
<evidence type="ECO:0000256" key="4">
    <source>
        <dbReference type="ARBA" id="ARBA00022695"/>
    </source>
</evidence>
<keyword evidence="3 11" id="KW-0808">Transferase</keyword>
<accession>A0A7W7K9P1</accession>
<evidence type="ECO:0000313" key="11">
    <source>
        <dbReference type="EMBL" id="MBB4858279.1"/>
    </source>
</evidence>
<dbReference type="SMART" id="SM00400">
    <property type="entry name" value="ZnF_CHCC"/>
    <property type="match status" value="1"/>
</dbReference>
<sequence>MAREARDRYDLSDVIGPYTKLEPRGASRSEKVGLCPFHNERTPSFEVNDDKGTYHCWGCKAGGDAIHFLMNIKGIRWREAVEWLLGAELPRVSPEERARRKAEDEQRRAGRIALARAIWNGAGPPGRTPAEVYARSRGITMPLPDTIRFAMTPRWYDPESGEAGRDYPAMVCALQDAAGAITAVQCVYLQHGGREKYRRIREGQAVPAKLTWGVLPGSALRLGPACDRITLCEGPEDGLTLAQEMPDRSVWVSCGTAMLHQIALPPEVTAVTLAGDNGEAGHKAVLRAMSAYRAHGLGVDSVFPAPSFKDWNDQLNGKGR</sequence>
<organism evidence="11 12">
    <name type="scientific">Novosphingobium chloroacetimidivorans</name>
    <dbReference type="NCBI Taxonomy" id="1428314"/>
    <lineage>
        <taxon>Bacteria</taxon>
        <taxon>Pseudomonadati</taxon>
        <taxon>Pseudomonadota</taxon>
        <taxon>Alphaproteobacteria</taxon>
        <taxon>Sphingomonadales</taxon>
        <taxon>Sphingomonadaceae</taxon>
        <taxon>Novosphingobium</taxon>
    </lineage>
</organism>
<evidence type="ECO:0000259" key="10">
    <source>
        <dbReference type="SMART" id="SM00400"/>
    </source>
</evidence>
<dbReference type="InterPro" id="IPR006171">
    <property type="entry name" value="TOPRIM_dom"/>
</dbReference>
<dbReference type="GO" id="GO:1990077">
    <property type="term" value="C:primosome complex"/>
    <property type="evidence" value="ECO:0007669"/>
    <property type="project" value="UniProtKB-KW"/>
</dbReference>
<dbReference type="CDD" id="cd01029">
    <property type="entry name" value="TOPRIM_primases"/>
    <property type="match status" value="1"/>
</dbReference>
<dbReference type="Gene3D" id="3.40.1360.10">
    <property type="match status" value="1"/>
</dbReference>
<comment type="caution">
    <text evidence="11">The sequence shown here is derived from an EMBL/GenBank/DDBJ whole genome shotgun (WGS) entry which is preliminary data.</text>
</comment>
<dbReference type="Pfam" id="PF01807">
    <property type="entry name" value="Zn_ribbon_DnaG"/>
    <property type="match status" value="1"/>
</dbReference>
<dbReference type="GO" id="GO:0005737">
    <property type="term" value="C:cytoplasm"/>
    <property type="evidence" value="ECO:0007669"/>
    <property type="project" value="TreeGrafter"/>
</dbReference>
<evidence type="ECO:0000256" key="9">
    <source>
        <dbReference type="ARBA" id="ARBA00023163"/>
    </source>
</evidence>
<keyword evidence="12" id="KW-1185">Reference proteome</keyword>
<dbReference type="InterPro" id="IPR036977">
    <property type="entry name" value="DNA_primase_Znf_CHC2"/>
</dbReference>
<evidence type="ECO:0000313" key="12">
    <source>
        <dbReference type="Proteomes" id="UP000555448"/>
    </source>
</evidence>
<dbReference type="AlphaFoldDB" id="A0A7W7K9P1"/>
<keyword evidence="8" id="KW-0862">Zinc</keyword>
<gene>
    <name evidence="11" type="ORF">HNO88_001598</name>
</gene>
<reference evidence="11 12" key="1">
    <citation type="submission" date="2020-08" db="EMBL/GenBank/DDBJ databases">
        <title>Functional genomics of gut bacteria from endangered species of beetles.</title>
        <authorList>
            <person name="Carlos-Shanley C."/>
        </authorList>
    </citation>
    <scope>NUCLEOTIDE SEQUENCE [LARGE SCALE GENOMIC DNA]</scope>
    <source>
        <strain evidence="11 12">S00245</strain>
    </source>
</reference>
<evidence type="ECO:0000256" key="6">
    <source>
        <dbReference type="ARBA" id="ARBA00022723"/>
    </source>
</evidence>
<name>A0A7W7K9P1_9SPHN</name>
<dbReference type="GO" id="GO:0003899">
    <property type="term" value="F:DNA-directed RNA polymerase activity"/>
    <property type="evidence" value="ECO:0007669"/>
    <property type="project" value="InterPro"/>
</dbReference>